<dbReference type="InterPro" id="IPR020209">
    <property type="entry name" value="Cas6b_C"/>
</dbReference>
<organism evidence="4">
    <name type="scientific">marine metagenome</name>
    <dbReference type="NCBI Taxonomy" id="408172"/>
    <lineage>
        <taxon>unclassified sequences</taxon>
        <taxon>metagenomes</taxon>
        <taxon>ecological metagenomes</taxon>
    </lineage>
</organism>
<dbReference type="EMBL" id="UINC01006503">
    <property type="protein sequence ID" value="SVA27906.1"/>
    <property type="molecule type" value="Genomic_DNA"/>
</dbReference>
<evidence type="ECO:0000259" key="2">
    <source>
        <dbReference type="Pfam" id="PF17262"/>
    </source>
</evidence>
<feature type="region of interest" description="Disordered" evidence="1">
    <location>
        <begin position="247"/>
        <end position="354"/>
    </location>
</feature>
<reference evidence="4" key="1">
    <citation type="submission" date="2018-05" db="EMBL/GenBank/DDBJ databases">
        <authorList>
            <person name="Lanie J.A."/>
            <person name="Ng W.-L."/>
            <person name="Kazmierczak K.M."/>
            <person name="Andrzejewski T.M."/>
            <person name="Davidsen T.M."/>
            <person name="Wayne K.J."/>
            <person name="Tettelin H."/>
            <person name="Glass J.I."/>
            <person name="Rusch D."/>
            <person name="Podicherti R."/>
            <person name="Tsui H.-C.T."/>
            <person name="Winkler M.E."/>
        </authorList>
    </citation>
    <scope>NUCLEOTIDE SEQUENCE</scope>
</reference>
<sequence length="354" mass="41212">MSESFPDIKSVIVRVLTDKPVRKTPYQVKGVFMRQYPDEPVIPMLDGTYRDRFLYPRVQVKILNEQIYIIGIHEGADAVLSLAKKFDIFDFGNITFEVKDYNVEETNQQFVPSSRLVRYRFLTPWVALNHMTGGRYRFLTNQEKPSFLNRLLGQNIIFLANEVGIRLEDEIYTKVKVTSLFPRPVDENKWGAFMGEFKTNFVLPNYIGIGNGITRGYGTVYGMFNPEAFSFDEDALKKEKKDTSIESLLDQNDGLDSVTESDVPKPKRRRSSFQKKDNKGRQKKESPQYTKPRKSNQKRSTTPRVTKKRGRVFSEEFDIEHENPANDKVSDNPSESREDAKFNSEKYHKRQHKF</sequence>
<gene>
    <name evidence="4" type="ORF">METZ01_LOCUS80760</name>
</gene>
<dbReference type="Pfam" id="PF17262">
    <property type="entry name" value="Cas6b_C"/>
    <property type="match status" value="1"/>
</dbReference>
<feature type="domain" description="Cas6b C-terminal" evidence="2">
    <location>
        <begin position="114"/>
        <end position="220"/>
    </location>
</feature>
<proteinExistence type="predicted"/>
<evidence type="ECO:0000259" key="3">
    <source>
        <dbReference type="Pfam" id="PF17955"/>
    </source>
</evidence>
<evidence type="ECO:0000313" key="4">
    <source>
        <dbReference type="EMBL" id="SVA27906.1"/>
    </source>
</evidence>
<protein>
    <recommendedName>
        <fullName evidence="5">Cas6b C-terminal domain-containing protein</fullName>
    </recommendedName>
</protein>
<evidence type="ECO:0008006" key="5">
    <source>
        <dbReference type="Google" id="ProtNLM"/>
    </source>
</evidence>
<name>A0A381UI68_9ZZZZ</name>
<dbReference type="InterPro" id="IPR041528">
    <property type="entry name" value="Cas6b_N"/>
</dbReference>
<accession>A0A381UI68</accession>
<feature type="compositionally biased region" description="Basic and acidic residues" evidence="1">
    <location>
        <begin position="320"/>
        <end position="346"/>
    </location>
</feature>
<feature type="compositionally biased region" description="Basic and acidic residues" evidence="1">
    <location>
        <begin position="274"/>
        <end position="286"/>
    </location>
</feature>
<evidence type="ECO:0000256" key="1">
    <source>
        <dbReference type="SAM" id="MobiDB-lite"/>
    </source>
</evidence>
<dbReference type="AlphaFoldDB" id="A0A381UI68"/>
<feature type="domain" description="Cas6b N-terminal" evidence="3">
    <location>
        <begin position="8"/>
        <end position="107"/>
    </location>
</feature>
<dbReference type="Pfam" id="PF17955">
    <property type="entry name" value="Cas6b_N"/>
    <property type="match status" value="1"/>
</dbReference>